<keyword evidence="4 7" id="KW-0812">Transmembrane</keyword>
<evidence type="ECO:0000256" key="4">
    <source>
        <dbReference type="ARBA" id="ARBA00022692"/>
    </source>
</evidence>
<feature type="region of interest" description="Disordered" evidence="8">
    <location>
        <begin position="1"/>
        <end position="23"/>
    </location>
</feature>
<dbReference type="InterPro" id="IPR036259">
    <property type="entry name" value="MFS_trans_sf"/>
</dbReference>
<dbReference type="Pfam" id="PF06963">
    <property type="entry name" value="FPN1"/>
    <property type="match status" value="1"/>
</dbReference>
<comment type="subcellular location">
    <subcellularLocation>
        <location evidence="1 7">Membrane</location>
        <topology evidence="1 7">Multi-pass membrane protein</topology>
    </subcellularLocation>
</comment>
<keyword evidence="7" id="KW-0406">Ion transport</keyword>
<dbReference type="PANTHER" id="PTHR11660:SF57">
    <property type="entry name" value="SOLUTE CARRIER FAMILY 40 MEMBER"/>
    <property type="match status" value="1"/>
</dbReference>
<comment type="caution">
    <text evidence="7">Lacks conserved residue(s) required for the propagation of feature annotation.</text>
</comment>
<evidence type="ECO:0000256" key="3">
    <source>
        <dbReference type="ARBA" id="ARBA00022448"/>
    </source>
</evidence>
<dbReference type="EMBL" id="CM004395">
    <property type="protein sequence ID" value="OAY41576.1"/>
    <property type="molecule type" value="Genomic_DNA"/>
</dbReference>
<sequence length="406" mass="45277">MLKQPLVDRQQQQGDSSSSTSHPTSLIRCLYIAHFFARWDARMWEFSVGLYMITLWPDSLMLAAIYGAIESASTAFFGPIVGQWVERSTYVKVLRIWLVTQNLSFMVAGCTVIALIVFSTLKTTNFTAFILLVILTNISGAVGVLSTLAGTILIEREWVVVISEGQPPGVLTNMNSVIRRIDLTCKLLAPVVSGFIISFISVKASAMTLALWNTIAVWMEYWLFTSVYKGIPALGESSQRKVLRFSHSDHEETASLSSQQASLLSQNEETSALEDKSWRKKLSEWISQAPFLGAWSTYLQQDVAVPGVALALLYFTVLSHLRMGRNSCISTWNSTWSKCFDWHRRNACISNLAVSHPYCQNRTLVNLVSVELPVIMCSFNMGPKQSLVSLHADGWSGNISPWLVDV</sequence>
<dbReference type="GO" id="GO:0016020">
    <property type="term" value="C:membrane"/>
    <property type="evidence" value="ECO:0007669"/>
    <property type="project" value="UniProtKB-SubCell"/>
</dbReference>
<dbReference type="SUPFAM" id="SSF103473">
    <property type="entry name" value="MFS general substrate transporter"/>
    <property type="match status" value="1"/>
</dbReference>
<dbReference type="GO" id="GO:0005381">
    <property type="term" value="F:iron ion transmembrane transporter activity"/>
    <property type="evidence" value="ECO:0007669"/>
    <property type="project" value="UniProtKB-UniRule"/>
</dbReference>
<evidence type="ECO:0000256" key="1">
    <source>
        <dbReference type="ARBA" id="ARBA00004141"/>
    </source>
</evidence>
<evidence type="ECO:0000256" key="5">
    <source>
        <dbReference type="ARBA" id="ARBA00022989"/>
    </source>
</evidence>
<evidence type="ECO:0000256" key="6">
    <source>
        <dbReference type="ARBA" id="ARBA00023136"/>
    </source>
</evidence>
<comment type="similarity">
    <text evidence="2 7">Belongs to the ferroportin (FP) (TC 2.A.100) family. SLC40A subfamily.</text>
</comment>
<organism evidence="9">
    <name type="scientific">Manihot esculenta</name>
    <name type="common">Cassava</name>
    <name type="synonym">Jatropha manihot</name>
    <dbReference type="NCBI Taxonomy" id="3983"/>
    <lineage>
        <taxon>Eukaryota</taxon>
        <taxon>Viridiplantae</taxon>
        <taxon>Streptophyta</taxon>
        <taxon>Embryophyta</taxon>
        <taxon>Tracheophyta</taxon>
        <taxon>Spermatophyta</taxon>
        <taxon>Magnoliopsida</taxon>
        <taxon>eudicotyledons</taxon>
        <taxon>Gunneridae</taxon>
        <taxon>Pentapetalae</taxon>
        <taxon>rosids</taxon>
        <taxon>fabids</taxon>
        <taxon>Malpighiales</taxon>
        <taxon>Euphorbiaceae</taxon>
        <taxon>Crotonoideae</taxon>
        <taxon>Manihoteae</taxon>
        <taxon>Manihot</taxon>
    </lineage>
</organism>
<evidence type="ECO:0000256" key="8">
    <source>
        <dbReference type="SAM" id="MobiDB-lite"/>
    </source>
</evidence>
<protein>
    <recommendedName>
        <fullName evidence="7">Solute carrier family 40 member</fullName>
    </recommendedName>
</protein>
<feature type="compositionally biased region" description="Low complexity" evidence="8">
    <location>
        <begin position="10"/>
        <end position="21"/>
    </location>
</feature>
<name>A0A2C9V9V1_MANES</name>
<dbReference type="InterPro" id="IPR009716">
    <property type="entry name" value="Ferroportin-1"/>
</dbReference>
<gene>
    <name evidence="9" type="ORF">MANES_09G113000</name>
</gene>
<comment type="function">
    <text evidence="7">May be involved in iron transport and iron homeostasis.</text>
</comment>
<dbReference type="AlphaFoldDB" id="A0A2C9V9V1"/>
<evidence type="ECO:0000256" key="2">
    <source>
        <dbReference type="ARBA" id="ARBA00006279"/>
    </source>
</evidence>
<keyword evidence="6 7" id="KW-0472">Membrane</keyword>
<feature type="transmembrane region" description="Helical" evidence="7">
    <location>
        <begin position="127"/>
        <end position="154"/>
    </location>
</feature>
<keyword evidence="5 7" id="KW-1133">Transmembrane helix</keyword>
<accession>A0A2C9V9V1</accession>
<evidence type="ECO:0000256" key="7">
    <source>
        <dbReference type="RuleBase" id="RU365065"/>
    </source>
</evidence>
<reference evidence="9" key="1">
    <citation type="submission" date="2016-02" db="EMBL/GenBank/DDBJ databases">
        <title>WGS assembly of Manihot esculenta.</title>
        <authorList>
            <person name="Bredeson J.V."/>
            <person name="Prochnik S.E."/>
            <person name="Lyons J.B."/>
            <person name="Schmutz J."/>
            <person name="Grimwood J."/>
            <person name="Vrebalov J."/>
            <person name="Bart R.S."/>
            <person name="Amuge T."/>
            <person name="Ferguson M.E."/>
            <person name="Green R."/>
            <person name="Putnam N."/>
            <person name="Stites J."/>
            <person name="Rounsley S."/>
            <person name="Rokhsar D.S."/>
        </authorList>
    </citation>
    <scope>NUCLEOTIDE SEQUENCE [LARGE SCALE GENOMIC DNA]</scope>
    <source>
        <tissue evidence="9">Leaf</tissue>
    </source>
</reference>
<dbReference type="PANTHER" id="PTHR11660">
    <property type="entry name" value="SOLUTE CARRIER FAMILY 40 MEMBER"/>
    <property type="match status" value="1"/>
</dbReference>
<proteinExistence type="inferred from homology"/>
<feature type="transmembrane region" description="Helical" evidence="7">
    <location>
        <begin position="103"/>
        <end position="121"/>
    </location>
</feature>
<evidence type="ECO:0000313" key="9">
    <source>
        <dbReference type="EMBL" id="OAY41576.1"/>
    </source>
</evidence>
<keyword evidence="3 7" id="KW-0813">Transport</keyword>